<evidence type="ECO:0000313" key="10">
    <source>
        <dbReference type="Proteomes" id="UP000605846"/>
    </source>
</evidence>
<dbReference type="GO" id="GO:0000978">
    <property type="term" value="F:RNA polymerase II cis-regulatory region sequence-specific DNA binding"/>
    <property type="evidence" value="ECO:0007669"/>
    <property type="project" value="TreeGrafter"/>
</dbReference>
<dbReference type="SMART" id="SM00353">
    <property type="entry name" value="HLH"/>
    <property type="match status" value="1"/>
</dbReference>
<dbReference type="PROSITE" id="PS50888">
    <property type="entry name" value="BHLH"/>
    <property type="match status" value="1"/>
</dbReference>
<dbReference type="PANTHER" id="PTHR15741:SF27">
    <property type="entry name" value="TRANSCRIPTION FACTOR AP-4"/>
    <property type="match status" value="1"/>
</dbReference>
<gene>
    <name evidence="9" type="ORF">EC973_000352</name>
</gene>
<evidence type="ECO:0000256" key="7">
    <source>
        <dbReference type="SAM" id="MobiDB-lite"/>
    </source>
</evidence>
<evidence type="ECO:0000259" key="8">
    <source>
        <dbReference type="PROSITE" id="PS50888"/>
    </source>
</evidence>
<keyword evidence="4" id="KW-0804">Transcription</keyword>
<organism evidence="9 10">
    <name type="scientific">Apophysomyces ossiformis</name>
    <dbReference type="NCBI Taxonomy" id="679940"/>
    <lineage>
        <taxon>Eukaryota</taxon>
        <taxon>Fungi</taxon>
        <taxon>Fungi incertae sedis</taxon>
        <taxon>Mucoromycota</taxon>
        <taxon>Mucoromycotina</taxon>
        <taxon>Mucoromycetes</taxon>
        <taxon>Mucorales</taxon>
        <taxon>Mucorineae</taxon>
        <taxon>Mucoraceae</taxon>
        <taxon>Apophysomyces</taxon>
    </lineage>
</organism>
<keyword evidence="10" id="KW-1185">Reference proteome</keyword>
<evidence type="ECO:0000313" key="9">
    <source>
        <dbReference type="EMBL" id="KAF7725186.1"/>
    </source>
</evidence>
<dbReference type="GO" id="GO:0046983">
    <property type="term" value="F:protein dimerization activity"/>
    <property type="evidence" value="ECO:0007669"/>
    <property type="project" value="InterPro"/>
</dbReference>
<keyword evidence="2" id="KW-0805">Transcription regulation</keyword>
<feature type="domain" description="BHLH" evidence="8">
    <location>
        <begin position="239"/>
        <end position="290"/>
    </location>
</feature>
<dbReference type="InterPro" id="IPR036638">
    <property type="entry name" value="HLH_DNA-bd_sf"/>
</dbReference>
<dbReference type="AlphaFoldDB" id="A0A8H7BNJ1"/>
<protein>
    <recommendedName>
        <fullName evidence="8">BHLH domain-containing protein</fullName>
    </recommendedName>
</protein>
<keyword evidence="5" id="KW-0539">Nucleus</keyword>
<evidence type="ECO:0000256" key="6">
    <source>
        <dbReference type="SAM" id="Coils"/>
    </source>
</evidence>
<dbReference type="Proteomes" id="UP000605846">
    <property type="component" value="Unassembled WGS sequence"/>
</dbReference>
<dbReference type="PANTHER" id="PTHR15741">
    <property type="entry name" value="BASIC HELIX-LOOP-HELIX ZIP TRANSCRIPTION FACTOR"/>
    <property type="match status" value="1"/>
</dbReference>
<dbReference type="CDD" id="cd11405">
    <property type="entry name" value="bHLHzip_MLXIP_like"/>
    <property type="match status" value="1"/>
</dbReference>
<sequence>MSEIIHKSPAHYVLNYSSTPMVNDMDHVISPKSNSQASLENGQRQSYNAYQEYALRQMPVRYPGMPVAYPITNYNYFPEQPSKDIVQSPESTPAKSPSTAQTTATATLPTATIQHDAMPMTQTPLSTARVVLSHPTSSMMTPVPSTSASTAERVKETIARANSLPVEFFQTEFHEYSKESYEKKLNSKRNKRKRSAAQTNTDESSAEESLPNKRKKSISEKKGDDESDEAQEDLSSSEIRRQIHIQSEQKRRAQIRDGFEELRSHLPGCNNKKMSKATLLTRTVQHMEHLRSMQNELLAEVERLAQENENLKKFQQGILQSQGIDKMYNATF</sequence>
<dbReference type="OrthoDB" id="5778525at2759"/>
<keyword evidence="6" id="KW-0175">Coiled coil</keyword>
<dbReference type="SUPFAM" id="SSF47459">
    <property type="entry name" value="HLH, helix-loop-helix DNA-binding domain"/>
    <property type="match status" value="1"/>
</dbReference>
<dbReference type="InterPro" id="IPR052207">
    <property type="entry name" value="Max-like/E-box_TFs"/>
</dbReference>
<dbReference type="Gene3D" id="4.10.280.10">
    <property type="entry name" value="Helix-loop-helix DNA-binding domain"/>
    <property type="match status" value="1"/>
</dbReference>
<reference evidence="9" key="1">
    <citation type="submission" date="2020-01" db="EMBL/GenBank/DDBJ databases">
        <title>Genome Sequencing of Three Apophysomyces-Like Fungal Strains Confirms a Novel Fungal Genus in the Mucoromycota with divergent Burkholderia-like Endosymbiotic Bacteria.</title>
        <authorList>
            <person name="Stajich J.E."/>
            <person name="Macias A.M."/>
            <person name="Carter-House D."/>
            <person name="Lovett B."/>
            <person name="Kasson L.R."/>
            <person name="Berry K."/>
            <person name="Grigoriev I."/>
            <person name="Chang Y."/>
            <person name="Spatafora J."/>
            <person name="Kasson M.T."/>
        </authorList>
    </citation>
    <scope>NUCLEOTIDE SEQUENCE</scope>
    <source>
        <strain evidence="9">NRRL A-21654</strain>
    </source>
</reference>
<feature type="compositionally biased region" description="Low complexity" evidence="7">
    <location>
        <begin position="91"/>
        <end position="104"/>
    </location>
</feature>
<dbReference type="GO" id="GO:0005634">
    <property type="term" value="C:nucleus"/>
    <property type="evidence" value="ECO:0007669"/>
    <property type="project" value="UniProtKB-SubCell"/>
</dbReference>
<evidence type="ECO:0000256" key="3">
    <source>
        <dbReference type="ARBA" id="ARBA00023125"/>
    </source>
</evidence>
<comment type="caution">
    <text evidence="9">The sequence shown here is derived from an EMBL/GenBank/DDBJ whole genome shotgun (WGS) entry which is preliminary data.</text>
</comment>
<evidence type="ECO:0000256" key="5">
    <source>
        <dbReference type="ARBA" id="ARBA00023242"/>
    </source>
</evidence>
<dbReference type="Pfam" id="PF00010">
    <property type="entry name" value="HLH"/>
    <property type="match status" value="1"/>
</dbReference>
<feature type="region of interest" description="Disordered" evidence="7">
    <location>
        <begin position="180"/>
        <end position="249"/>
    </location>
</feature>
<evidence type="ECO:0000256" key="4">
    <source>
        <dbReference type="ARBA" id="ARBA00023163"/>
    </source>
</evidence>
<dbReference type="EMBL" id="JABAYA010000102">
    <property type="protein sequence ID" value="KAF7725186.1"/>
    <property type="molecule type" value="Genomic_DNA"/>
</dbReference>
<dbReference type="GO" id="GO:0000981">
    <property type="term" value="F:DNA-binding transcription factor activity, RNA polymerase II-specific"/>
    <property type="evidence" value="ECO:0007669"/>
    <property type="project" value="TreeGrafter"/>
</dbReference>
<keyword evidence="3" id="KW-0238">DNA-binding</keyword>
<accession>A0A8H7BNJ1</accession>
<comment type="subcellular location">
    <subcellularLocation>
        <location evidence="1">Nucleus</location>
    </subcellularLocation>
</comment>
<name>A0A8H7BNJ1_9FUNG</name>
<proteinExistence type="predicted"/>
<feature type="coiled-coil region" evidence="6">
    <location>
        <begin position="287"/>
        <end position="314"/>
    </location>
</feature>
<evidence type="ECO:0000256" key="2">
    <source>
        <dbReference type="ARBA" id="ARBA00023015"/>
    </source>
</evidence>
<evidence type="ECO:0000256" key="1">
    <source>
        <dbReference type="ARBA" id="ARBA00004123"/>
    </source>
</evidence>
<feature type="compositionally biased region" description="Basic residues" evidence="7">
    <location>
        <begin position="186"/>
        <end position="195"/>
    </location>
</feature>
<feature type="region of interest" description="Disordered" evidence="7">
    <location>
        <begin position="81"/>
        <end position="104"/>
    </location>
</feature>
<dbReference type="InterPro" id="IPR011598">
    <property type="entry name" value="bHLH_dom"/>
</dbReference>